<keyword evidence="2" id="KW-1185">Reference proteome</keyword>
<accession>A0ACC3CTV7</accession>
<name>A0ACC3CTV7_9PEZI</name>
<proteinExistence type="predicted"/>
<dbReference type="Proteomes" id="UP001186974">
    <property type="component" value="Unassembled WGS sequence"/>
</dbReference>
<organism evidence="1 2">
    <name type="scientific">Coniosporium uncinatum</name>
    <dbReference type="NCBI Taxonomy" id="93489"/>
    <lineage>
        <taxon>Eukaryota</taxon>
        <taxon>Fungi</taxon>
        <taxon>Dikarya</taxon>
        <taxon>Ascomycota</taxon>
        <taxon>Pezizomycotina</taxon>
        <taxon>Dothideomycetes</taxon>
        <taxon>Dothideomycetes incertae sedis</taxon>
        <taxon>Coniosporium</taxon>
    </lineage>
</organism>
<gene>
    <name evidence="1" type="ORF">LTS18_000646</name>
</gene>
<evidence type="ECO:0000313" key="1">
    <source>
        <dbReference type="EMBL" id="KAK3044675.1"/>
    </source>
</evidence>
<dbReference type="EMBL" id="JAWDJW010011621">
    <property type="protein sequence ID" value="KAK3044675.1"/>
    <property type="molecule type" value="Genomic_DNA"/>
</dbReference>
<protein>
    <submittedName>
        <fullName evidence="1">Uncharacterized protein</fullName>
    </submittedName>
</protein>
<evidence type="ECO:0000313" key="2">
    <source>
        <dbReference type="Proteomes" id="UP001186974"/>
    </source>
</evidence>
<sequence>MPQKSSKSAFASSKTDTPLYQTRGDIQEKATTARKTRLKKEKISADTKSSLHRKRIQNIKRIQRAQEQTWERAAEEAYSLRDGDECSDANTTPSVVEGDSACYAGTGNKPSEIAIVDTNNHEDTA</sequence>
<reference evidence="1" key="1">
    <citation type="submission" date="2024-09" db="EMBL/GenBank/DDBJ databases">
        <title>Black Yeasts Isolated from many extreme environments.</title>
        <authorList>
            <person name="Coleine C."/>
            <person name="Stajich J.E."/>
            <person name="Selbmann L."/>
        </authorList>
    </citation>
    <scope>NUCLEOTIDE SEQUENCE</scope>
    <source>
        <strain evidence="1">CCFEE 5737</strain>
    </source>
</reference>
<feature type="non-terminal residue" evidence="1">
    <location>
        <position position="125"/>
    </location>
</feature>
<comment type="caution">
    <text evidence="1">The sequence shown here is derived from an EMBL/GenBank/DDBJ whole genome shotgun (WGS) entry which is preliminary data.</text>
</comment>